<dbReference type="PANTHER" id="PTHR34531">
    <property type="entry name" value="ZGC:153352"/>
    <property type="match status" value="1"/>
</dbReference>
<sequence length="119" mass="12116">MMVCKLHNASVAAAVAARLPLAPLAPPVLGSAAASATALLPTSSPDELFAVASSAVLEESDVPGHGHFTAYEDGRVRACFGDRTILHMSASHSHCKVVLPDGASVVVAVANPVGVERCF</sequence>
<gene>
    <name evidence="2" type="ORF">GPECTOR_1g825</name>
</gene>
<comment type="caution">
    <text evidence="2">The sequence shown here is derived from an EMBL/GenBank/DDBJ whole genome shotgun (WGS) entry which is preliminary data.</text>
</comment>
<dbReference type="PANTHER" id="PTHR34531:SF1">
    <property type="entry name" value="CHROMOSOME 5 OPEN READING FRAME 34"/>
    <property type="match status" value="1"/>
</dbReference>
<protein>
    <recommendedName>
        <fullName evidence="1">C5orf34-like C-terminal domain-containing protein</fullName>
    </recommendedName>
</protein>
<dbReference type="OrthoDB" id="75908at2759"/>
<feature type="domain" description="C5orf34-like C-terminal" evidence="1">
    <location>
        <begin position="53"/>
        <end position="117"/>
    </location>
</feature>
<dbReference type="Pfam" id="PF15016">
    <property type="entry name" value="C5orf34_C"/>
    <property type="match status" value="1"/>
</dbReference>
<dbReference type="AlphaFoldDB" id="A0A150H4G5"/>
<evidence type="ECO:0000313" key="3">
    <source>
        <dbReference type="Proteomes" id="UP000075714"/>
    </source>
</evidence>
<keyword evidence="3" id="KW-1185">Reference proteome</keyword>
<reference evidence="3" key="1">
    <citation type="journal article" date="2016" name="Nat. Commun.">
        <title>The Gonium pectorale genome demonstrates co-option of cell cycle regulation during the evolution of multicellularity.</title>
        <authorList>
            <person name="Hanschen E.R."/>
            <person name="Marriage T.N."/>
            <person name="Ferris P.J."/>
            <person name="Hamaji T."/>
            <person name="Toyoda A."/>
            <person name="Fujiyama A."/>
            <person name="Neme R."/>
            <person name="Noguchi H."/>
            <person name="Minakuchi Y."/>
            <person name="Suzuki M."/>
            <person name="Kawai-Toyooka H."/>
            <person name="Smith D.R."/>
            <person name="Sparks H."/>
            <person name="Anderson J."/>
            <person name="Bakaric R."/>
            <person name="Luria V."/>
            <person name="Karger A."/>
            <person name="Kirschner M.W."/>
            <person name="Durand P.M."/>
            <person name="Michod R.E."/>
            <person name="Nozaki H."/>
            <person name="Olson B.J."/>
        </authorList>
    </citation>
    <scope>NUCLEOTIDE SEQUENCE [LARGE SCALE GENOMIC DNA]</scope>
    <source>
        <strain evidence="3">NIES-2863</strain>
    </source>
</reference>
<organism evidence="2 3">
    <name type="scientific">Gonium pectorale</name>
    <name type="common">Green alga</name>
    <dbReference type="NCBI Taxonomy" id="33097"/>
    <lineage>
        <taxon>Eukaryota</taxon>
        <taxon>Viridiplantae</taxon>
        <taxon>Chlorophyta</taxon>
        <taxon>core chlorophytes</taxon>
        <taxon>Chlorophyceae</taxon>
        <taxon>CS clade</taxon>
        <taxon>Chlamydomonadales</taxon>
        <taxon>Volvocaceae</taxon>
        <taxon>Gonium</taxon>
    </lineage>
</organism>
<dbReference type="EMBL" id="LSYV01000002">
    <property type="protein sequence ID" value="KXZ56915.1"/>
    <property type="molecule type" value="Genomic_DNA"/>
</dbReference>
<name>A0A150H4G5_GONPE</name>
<dbReference type="InterPro" id="IPR053901">
    <property type="entry name" value="C5orf34-like"/>
</dbReference>
<accession>A0A150H4G5</accession>
<dbReference type="InterPro" id="IPR027865">
    <property type="entry name" value="C5orf34-like_C"/>
</dbReference>
<proteinExistence type="predicted"/>
<evidence type="ECO:0000259" key="1">
    <source>
        <dbReference type="Pfam" id="PF15016"/>
    </source>
</evidence>
<evidence type="ECO:0000313" key="2">
    <source>
        <dbReference type="EMBL" id="KXZ56915.1"/>
    </source>
</evidence>
<dbReference type="Proteomes" id="UP000075714">
    <property type="component" value="Unassembled WGS sequence"/>
</dbReference>